<dbReference type="AlphaFoldDB" id="A0AAV2GYM3"/>
<dbReference type="EMBL" id="CAXITT010000006">
    <property type="protein sequence ID" value="CAL1526530.1"/>
    <property type="molecule type" value="Genomic_DNA"/>
</dbReference>
<keyword evidence="2" id="KW-1133">Transmembrane helix</keyword>
<gene>
    <name evidence="3" type="ORF">GSLYS_00000707001</name>
</gene>
<keyword evidence="2" id="KW-0812">Transmembrane</keyword>
<accession>A0AAV2GYM3</accession>
<feature type="transmembrane region" description="Helical" evidence="2">
    <location>
        <begin position="54"/>
        <end position="73"/>
    </location>
</feature>
<name>A0AAV2GYM3_LYMST</name>
<comment type="caution">
    <text evidence="3">The sequence shown here is derived from an EMBL/GenBank/DDBJ whole genome shotgun (WGS) entry which is preliminary data.</text>
</comment>
<proteinExistence type="predicted"/>
<organism evidence="3 4">
    <name type="scientific">Lymnaea stagnalis</name>
    <name type="common">Great pond snail</name>
    <name type="synonym">Helix stagnalis</name>
    <dbReference type="NCBI Taxonomy" id="6523"/>
    <lineage>
        <taxon>Eukaryota</taxon>
        <taxon>Metazoa</taxon>
        <taxon>Spiralia</taxon>
        <taxon>Lophotrochozoa</taxon>
        <taxon>Mollusca</taxon>
        <taxon>Gastropoda</taxon>
        <taxon>Heterobranchia</taxon>
        <taxon>Euthyneura</taxon>
        <taxon>Panpulmonata</taxon>
        <taxon>Hygrophila</taxon>
        <taxon>Lymnaeoidea</taxon>
        <taxon>Lymnaeidae</taxon>
        <taxon>Lymnaea</taxon>
    </lineage>
</organism>
<protein>
    <submittedName>
        <fullName evidence="3">Uncharacterized protein</fullName>
    </submittedName>
</protein>
<dbReference type="Proteomes" id="UP001497497">
    <property type="component" value="Unassembled WGS sequence"/>
</dbReference>
<feature type="compositionally biased region" description="Low complexity" evidence="1">
    <location>
        <begin position="345"/>
        <end position="358"/>
    </location>
</feature>
<evidence type="ECO:0000256" key="1">
    <source>
        <dbReference type="SAM" id="MobiDB-lite"/>
    </source>
</evidence>
<evidence type="ECO:0000256" key="2">
    <source>
        <dbReference type="SAM" id="Phobius"/>
    </source>
</evidence>
<sequence>MCGFSVNNSGGAQTVILINILSEMKTVLVFGTLSRLWKHYSLEPSIPKMSRRWGSSHALLMLTFLLMWSPSYLTDLPISVSMSDLKLCNKPSNKIHWLSEKTSALVTGKNSELTQSCHLRFGVASDKKEARIRLHFDFLYIEDCSIRLQINESLNSDFKSSLDNKEIFMSKCNTRNPGSLYTQPKNFILVSLINEQMSSQAVNFRLNVSMAENPPKSGLELHILIIVGFVVVIVVVMAGLLLFKYITRLSHSWHERRVEAAMARAINIFNSQEPLEEPDLVFIRPGEVHQRSSTSGAEIAFVHNDGRIERFRSRDVTASNEVLHAHHKQTSQSSQASHKRKGNISCNSPSLSPQSSHPKNNTPLCRTLLDSTQGLTTDQGDAVSLGGSDMPPSYEEALDMPGPSEINLSPVEDESELDDAMDVVDIPTSRLQLDYMNVGPGSHRDFTDTEHVEDPSNSNSEEALLPVNLHYKI</sequence>
<evidence type="ECO:0000313" key="4">
    <source>
        <dbReference type="Proteomes" id="UP001497497"/>
    </source>
</evidence>
<reference evidence="3 4" key="1">
    <citation type="submission" date="2024-04" db="EMBL/GenBank/DDBJ databases">
        <authorList>
            <consortium name="Genoscope - CEA"/>
            <person name="William W."/>
        </authorList>
    </citation>
    <scope>NUCLEOTIDE SEQUENCE [LARGE SCALE GENOMIC DNA]</scope>
</reference>
<feature type="transmembrane region" description="Helical" evidence="2">
    <location>
        <begin position="221"/>
        <end position="243"/>
    </location>
</feature>
<keyword evidence="4" id="KW-1185">Reference proteome</keyword>
<feature type="transmembrane region" description="Helical" evidence="2">
    <location>
        <begin position="12"/>
        <end position="33"/>
    </location>
</feature>
<evidence type="ECO:0000313" key="3">
    <source>
        <dbReference type="EMBL" id="CAL1526530.1"/>
    </source>
</evidence>
<feature type="region of interest" description="Disordered" evidence="1">
    <location>
        <begin position="324"/>
        <end position="366"/>
    </location>
</feature>
<keyword evidence="2" id="KW-0472">Membrane</keyword>